<dbReference type="PANTHER" id="PTHR31118:SF32">
    <property type="entry name" value="KYNURENINE FORMAMIDASE"/>
    <property type="match status" value="1"/>
</dbReference>
<dbReference type="EC" id="3.5.1.9" evidence="1"/>
<dbReference type="Proteomes" id="UP000095645">
    <property type="component" value="Unassembled WGS sequence"/>
</dbReference>
<dbReference type="GO" id="GO:0019441">
    <property type="term" value="P:L-tryptophan catabolic process to kynurenine"/>
    <property type="evidence" value="ECO:0007669"/>
    <property type="project" value="InterPro"/>
</dbReference>
<dbReference type="PANTHER" id="PTHR31118">
    <property type="entry name" value="CYCLASE-LIKE PROTEIN 2"/>
    <property type="match status" value="1"/>
</dbReference>
<accession>A0A174H3N7</accession>
<evidence type="ECO:0000313" key="1">
    <source>
        <dbReference type="EMBL" id="CUO67858.1"/>
    </source>
</evidence>
<protein>
    <submittedName>
        <fullName evidence="1">Kynurenine formamidase</fullName>
        <ecNumber evidence="1">3.5.1.9</ecNumber>
    </submittedName>
</protein>
<keyword evidence="1" id="KW-0378">Hydrolase</keyword>
<proteinExistence type="predicted"/>
<name>A0A174H3N7_9FIRM</name>
<reference evidence="1 2" key="1">
    <citation type="submission" date="2015-09" db="EMBL/GenBank/DDBJ databases">
        <authorList>
            <consortium name="Pathogen Informatics"/>
        </authorList>
    </citation>
    <scope>NUCLEOTIDE SEQUENCE [LARGE SCALE GENOMIC DNA]</scope>
    <source>
        <strain evidence="1 2">2789STDY5834861</strain>
    </source>
</reference>
<gene>
    <name evidence="1" type="primary">kynB</name>
    <name evidence="1" type="ORF">ERS852476_03607</name>
</gene>
<dbReference type="SUPFAM" id="SSF102198">
    <property type="entry name" value="Putative cyclase"/>
    <property type="match status" value="1"/>
</dbReference>
<evidence type="ECO:0000313" key="2">
    <source>
        <dbReference type="Proteomes" id="UP000095645"/>
    </source>
</evidence>
<dbReference type="Gene3D" id="3.50.30.50">
    <property type="entry name" value="Putative cyclase"/>
    <property type="match status" value="1"/>
</dbReference>
<dbReference type="EMBL" id="CYZP01000053">
    <property type="protein sequence ID" value="CUO67858.1"/>
    <property type="molecule type" value="Genomic_DNA"/>
</dbReference>
<dbReference type="Pfam" id="PF04199">
    <property type="entry name" value="Cyclase"/>
    <property type="match status" value="1"/>
</dbReference>
<dbReference type="InterPro" id="IPR037175">
    <property type="entry name" value="KFase_sf"/>
</dbReference>
<dbReference type="InterPro" id="IPR007325">
    <property type="entry name" value="KFase/CYL"/>
</dbReference>
<sequence>MLIELSYIISLDMPKWPTNPAERIEYNTVIQNGDPSNASSVFHHLHTGTHVDAPFHFDANGKTIDQIPIEDFHYTKPLVLEIAKGKGERIRYEDLKSHESEIKECDILFLYTGHSRLRDISPEDFVDNFPCMEVMAAKYLRKEFPRLKAIAMDSISYDSAITGEDEGFPCHHALLETNSEQKERTLLLFEDVNIQKLLGVERIKEICAFPIRFSQLEAAPVAMVAITDHI</sequence>
<dbReference type="RefSeq" id="WP_055058924.1">
    <property type="nucleotide sequence ID" value="NZ_CYZP01000053.1"/>
</dbReference>
<dbReference type="GO" id="GO:0004061">
    <property type="term" value="F:arylformamidase activity"/>
    <property type="evidence" value="ECO:0007669"/>
    <property type="project" value="UniProtKB-EC"/>
</dbReference>
<organism evidence="1 2">
    <name type="scientific">Blautia obeum</name>
    <dbReference type="NCBI Taxonomy" id="40520"/>
    <lineage>
        <taxon>Bacteria</taxon>
        <taxon>Bacillati</taxon>
        <taxon>Bacillota</taxon>
        <taxon>Clostridia</taxon>
        <taxon>Lachnospirales</taxon>
        <taxon>Lachnospiraceae</taxon>
        <taxon>Blautia</taxon>
    </lineage>
</organism>
<dbReference type="AlphaFoldDB" id="A0A174H3N7"/>